<evidence type="ECO:0000313" key="2">
    <source>
        <dbReference type="Proteomes" id="UP001367508"/>
    </source>
</evidence>
<dbReference type="AlphaFoldDB" id="A0AAN9PXZ8"/>
<protein>
    <submittedName>
        <fullName evidence="1">Uncharacterized protein</fullName>
    </submittedName>
</protein>
<keyword evidence="2" id="KW-1185">Reference proteome</keyword>
<proteinExistence type="predicted"/>
<evidence type="ECO:0000313" key="1">
    <source>
        <dbReference type="EMBL" id="KAK7315216.1"/>
    </source>
</evidence>
<name>A0AAN9PXZ8_CANGL</name>
<organism evidence="1 2">
    <name type="scientific">Canavalia gladiata</name>
    <name type="common">Sword bean</name>
    <name type="synonym">Dolichos gladiatus</name>
    <dbReference type="NCBI Taxonomy" id="3824"/>
    <lineage>
        <taxon>Eukaryota</taxon>
        <taxon>Viridiplantae</taxon>
        <taxon>Streptophyta</taxon>
        <taxon>Embryophyta</taxon>
        <taxon>Tracheophyta</taxon>
        <taxon>Spermatophyta</taxon>
        <taxon>Magnoliopsida</taxon>
        <taxon>eudicotyledons</taxon>
        <taxon>Gunneridae</taxon>
        <taxon>Pentapetalae</taxon>
        <taxon>rosids</taxon>
        <taxon>fabids</taxon>
        <taxon>Fabales</taxon>
        <taxon>Fabaceae</taxon>
        <taxon>Papilionoideae</taxon>
        <taxon>50 kb inversion clade</taxon>
        <taxon>NPAAA clade</taxon>
        <taxon>indigoferoid/millettioid clade</taxon>
        <taxon>Phaseoleae</taxon>
        <taxon>Canavalia</taxon>
    </lineage>
</organism>
<dbReference type="Gene3D" id="2.80.10.50">
    <property type="match status" value="1"/>
</dbReference>
<accession>A0AAN9PXZ8</accession>
<sequence>MQLFNLPQVNLLVYQCQFQILMTLITNTDDLVSIEFSDNVYSCENPSSWGLVNDEFAKMSYTDMTCGGDKPSNQIKKGTFQIQEFNSNSTLTFCDGAVKMLGYMLIRLKVVV</sequence>
<reference evidence="1 2" key="1">
    <citation type="submission" date="2024-01" db="EMBL/GenBank/DDBJ databases">
        <title>The genomes of 5 underutilized Papilionoideae crops provide insights into root nodulation and disease resistanc.</title>
        <authorList>
            <person name="Jiang F."/>
        </authorList>
    </citation>
    <scope>NUCLEOTIDE SEQUENCE [LARGE SCALE GENOMIC DNA]</scope>
    <source>
        <strain evidence="1">LVBAO_FW01</strain>
        <tissue evidence="1">Leaves</tissue>
    </source>
</reference>
<dbReference type="EMBL" id="JAYMYQ010000008">
    <property type="protein sequence ID" value="KAK7315216.1"/>
    <property type="molecule type" value="Genomic_DNA"/>
</dbReference>
<dbReference type="Proteomes" id="UP001367508">
    <property type="component" value="Unassembled WGS sequence"/>
</dbReference>
<comment type="caution">
    <text evidence="1">The sequence shown here is derived from an EMBL/GenBank/DDBJ whole genome shotgun (WGS) entry which is preliminary data.</text>
</comment>
<gene>
    <name evidence="1" type="ORF">VNO77_33753</name>
</gene>